<evidence type="ECO:0000256" key="16">
    <source>
        <dbReference type="RuleBase" id="RU368008"/>
    </source>
</evidence>
<feature type="compositionally biased region" description="Pro residues" evidence="17">
    <location>
        <begin position="1"/>
        <end position="18"/>
    </location>
</feature>
<evidence type="ECO:0000256" key="4">
    <source>
        <dbReference type="ARBA" id="ARBA00022448"/>
    </source>
</evidence>
<dbReference type="InterPro" id="IPR002067">
    <property type="entry name" value="MCP"/>
</dbReference>
<evidence type="ECO:0000256" key="8">
    <source>
        <dbReference type="ARBA" id="ARBA00022792"/>
    </source>
</evidence>
<evidence type="ECO:0000256" key="17">
    <source>
        <dbReference type="SAM" id="MobiDB-lite"/>
    </source>
</evidence>
<evidence type="ECO:0000256" key="6">
    <source>
        <dbReference type="ARBA" id="ARBA00022692"/>
    </source>
</evidence>
<dbReference type="Proteomes" id="UP001165060">
    <property type="component" value="Unassembled WGS sequence"/>
</dbReference>
<evidence type="ECO:0000256" key="12">
    <source>
        <dbReference type="ARBA" id="ARBA00024143"/>
    </source>
</evidence>
<dbReference type="PROSITE" id="PS50920">
    <property type="entry name" value="SOLCAR"/>
    <property type="match status" value="3"/>
</dbReference>
<evidence type="ECO:0000256" key="1">
    <source>
        <dbReference type="ARBA" id="ARBA00004448"/>
    </source>
</evidence>
<dbReference type="PANTHER" id="PTHR45635:SF14">
    <property type="entry name" value="ADP_ATP TRANSLOCASE"/>
    <property type="match status" value="1"/>
</dbReference>
<dbReference type="InterPro" id="IPR002113">
    <property type="entry name" value="ADT_euk_type"/>
</dbReference>
<evidence type="ECO:0000256" key="13">
    <source>
        <dbReference type="ARBA" id="ARBA00045250"/>
    </source>
</evidence>
<comment type="subunit">
    <text evidence="3 16">Monomer.</text>
</comment>
<evidence type="ECO:0000256" key="10">
    <source>
        <dbReference type="ARBA" id="ARBA00023128"/>
    </source>
</evidence>
<reference evidence="18 19" key="1">
    <citation type="journal article" date="2023" name="Commun. Biol.">
        <title>Genome analysis of Parmales, the sister group of diatoms, reveals the evolutionary specialization of diatoms from phago-mixotrophs to photoautotrophs.</title>
        <authorList>
            <person name="Ban H."/>
            <person name="Sato S."/>
            <person name="Yoshikawa S."/>
            <person name="Yamada K."/>
            <person name="Nakamura Y."/>
            <person name="Ichinomiya M."/>
            <person name="Sato N."/>
            <person name="Blanc-Mathieu R."/>
            <person name="Endo H."/>
            <person name="Kuwata A."/>
            <person name="Ogata H."/>
        </authorList>
    </citation>
    <scope>NUCLEOTIDE SEQUENCE [LARGE SCALE GENOMIC DNA]</scope>
</reference>
<keyword evidence="4 15" id="KW-0813">Transport</keyword>
<comment type="subcellular location">
    <subcellularLocation>
        <location evidence="16">Membrane</location>
        <topology evidence="16">Multi-pass membrane protein</topology>
    </subcellularLocation>
    <subcellularLocation>
        <location evidence="1">Mitochondrion inner membrane</location>
        <topology evidence="1">Multi-pass membrane protein</topology>
    </subcellularLocation>
</comment>
<feature type="region of interest" description="Disordered" evidence="17">
    <location>
        <begin position="139"/>
        <end position="168"/>
    </location>
</feature>
<feature type="repeat" description="Solcar" evidence="14">
    <location>
        <begin position="44"/>
        <end position="135"/>
    </location>
</feature>
<evidence type="ECO:0000256" key="11">
    <source>
        <dbReference type="ARBA" id="ARBA00023136"/>
    </source>
</evidence>
<dbReference type="Gene3D" id="1.50.40.10">
    <property type="entry name" value="Mitochondrial carrier domain"/>
    <property type="match status" value="1"/>
</dbReference>
<feature type="compositionally biased region" description="Low complexity" evidence="17">
    <location>
        <begin position="19"/>
        <end position="44"/>
    </location>
</feature>
<comment type="catalytic activity">
    <reaction evidence="12">
        <text>ADP(in) + ATP(out) = ADP(out) + ATP(in)</text>
        <dbReference type="Rhea" id="RHEA:34999"/>
        <dbReference type="ChEBI" id="CHEBI:30616"/>
        <dbReference type="ChEBI" id="CHEBI:456216"/>
    </reaction>
    <physiologicalReaction direction="left-to-right" evidence="12">
        <dbReference type="Rhea" id="RHEA:35000"/>
    </physiologicalReaction>
</comment>
<sequence length="357" mass="37238">MAAPLSPPAPPPIPPPSSSSPGASGTDSSGPASSGPARSGPGLSPIVTSMVSGCLSGAVSKTFIAPVDRVKLLLQLQPTVPPGRSPGYGGPLEAVRETLRTEGWRSFWRGNAPAVLRHVGTTAFTFTVKDRFRVMFVPASSPPSSSPSSPSSPSSRPPPPAPSSSPRRQHLLASLASGGLAGGLSTLLFYPFDFARTRLALDLGRSRARQYPGGTRDVLGRIVAADGPGGIYKGVGVALFGSVLFRALHFGLYDFAKAELSPPGEPPSLSRRFGIAQAVSLAAGTSCYPLDSVRRRLMMQSGLPKPAYSTALDCARHVLREEGPRGFFLGLTPNLLRSVGGAVLLVSYDEFQKLLTP</sequence>
<accession>A0ABQ6MZV5</accession>
<evidence type="ECO:0000256" key="14">
    <source>
        <dbReference type="PROSITE-ProRule" id="PRU00282"/>
    </source>
</evidence>
<feature type="repeat" description="Solcar" evidence="14">
    <location>
        <begin position="169"/>
        <end position="259"/>
    </location>
</feature>
<keyword evidence="9" id="KW-1133">Transmembrane helix</keyword>
<feature type="repeat" description="Solcar" evidence="14">
    <location>
        <begin position="271"/>
        <end position="354"/>
    </location>
</feature>
<keyword evidence="19" id="KW-1185">Reference proteome</keyword>
<evidence type="ECO:0000256" key="9">
    <source>
        <dbReference type="ARBA" id="ARBA00022989"/>
    </source>
</evidence>
<evidence type="ECO:0000256" key="15">
    <source>
        <dbReference type="RuleBase" id="RU000488"/>
    </source>
</evidence>
<keyword evidence="7" id="KW-0677">Repeat</keyword>
<dbReference type="InterPro" id="IPR023395">
    <property type="entry name" value="MCP_dom_sf"/>
</dbReference>
<dbReference type="PRINTS" id="PR00926">
    <property type="entry name" value="MITOCARRIER"/>
</dbReference>
<keyword evidence="8" id="KW-0999">Mitochondrion inner membrane</keyword>
<dbReference type="InterPro" id="IPR018108">
    <property type="entry name" value="MCP_transmembrane"/>
</dbReference>
<evidence type="ECO:0000256" key="3">
    <source>
        <dbReference type="ARBA" id="ARBA00011245"/>
    </source>
</evidence>
<gene>
    <name evidence="18" type="ORF">TeGR_g2284</name>
</gene>
<keyword evidence="5" id="KW-0050">Antiport</keyword>
<keyword evidence="11 14" id="KW-0472">Membrane</keyword>
<evidence type="ECO:0000256" key="5">
    <source>
        <dbReference type="ARBA" id="ARBA00022449"/>
    </source>
</evidence>
<evidence type="ECO:0000256" key="2">
    <source>
        <dbReference type="ARBA" id="ARBA00006375"/>
    </source>
</evidence>
<protein>
    <recommendedName>
        <fullName evidence="16">ADP/ATP translocase</fullName>
    </recommendedName>
    <alternativeName>
        <fullName evidence="16">ADP,ATP carrier protein</fullName>
    </alternativeName>
</protein>
<comment type="function">
    <text evidence="16">Catalyzes the exchange of ADP and ATP across the membrane.</text>
</comment>
<name>A0ABQ6MZV5_9STRA</name>
<proteinExistence type="inferred from homology"/>
<dbReference type="SUPFAM" id="SSF103506">
    <property type="entry name" value="Mitochondrial carrier"/>
    <property type="match status" value="1"/>
</dbReference>
<keyword evidence="10" id="KW-0496">Mitochondrion</keyword>
<comment type="similarity">
    <text evidence="2 15">Belongs to the mitochondrial carrier (TC 2.A.29) family.</text>
</comment>
<feature type="region of interest" description="Disordered" evidence="17">
    <location>
        <begin position="1"/>
        <end position="44"/>
    </location>
</feature>
<dbReference type="PANTHER" id="PTHR45635">
    <property type="entry name" value="ADP,ATP CARRIER PROTEIN 1-RELATED-RELATED"/>
    <property type="match status" value="1"/>
</dbReference>
<comment type="function">
    <text evidence="13">ADP:ATP antiporter that mediates import of ADP into the mitochondrial matrix for ATP synthesis, and export of ATP out to fuel the cell. Cycles between the cytoplasmic-open state (c-state) and the matrix-open state (m-state): operates by the alternating access mechanism with a single substrate-binding site intermittently exposed to either the cytosolic (c-state) or matrix (m-state) side of the inner mitochondrial membrane.</text>
</comment>
<dbReference type="EMBL" id="BRYB01000727">
    <property type="protein sequence ID" value="GMI36368.1"/>
    <property type="molecule type" value="Genomic_DNA"/>
</dbReference>
<comment type="caution">
    <text evidence="18">The sequence shown here is derived from an EMBL/GenBank/DDBJ whole genome shotgun (WGS) entry which is preliminary data.</text>
</comment>
<dbReference type="Pfam" id="PF00153">
    <property type="entry name" value="Mito_carr"/>
    <property type="match status" value="3"/>
</dbReference>
<organism evidence="18 19">
    <name type="scientific">Tetraparma gracilis</name>
    <dbReference type="NCBI Taxonomy" id="2962635"/>
    <lineage>
        <taxon>Eukaryota</taxon>
        <taxon>Sar</taxon>
        <taxon>Stramenopiles</taxon>
        <taxon>Ochrophyta</taxon>
        <taxon>Bolidophyceae</taxon>
        <taxon>Parmales</taxon>
        <taxon>Triparmaceae</taxon>
        <taxon>Tetraparma</taxon>
    </lineage>
</organism>
<evidence type="ECO:0000313" key="19">
    <source>
        <dbReference type="Proteomes" id="UP001165060"/>
    </source>
</evidence>
<evidence type="ECO:0000313" key="18">
    <source>
        <dbReference type="EMBL" id="GMI36368.1"/>
    </source>
</evidence>
<evidence type="ECO:0000256" key="7">
    <source>
        <dbReference type="ARBA" id="ARBA00022737"/>
    </source>
</evidence>
<dbReference type="PRINTS" id="PR00927">
    <property type="entry name" value="ADPTRNSLCASE"/>
</dbReference>
<keyword evidence="6 14" id="KW-0812">Transmembrane</keyword>